<keyword evidence="2" id="KW-0808">Transferase</keyword>
<dbReference type="SUPFAM" id="SSF53448">
    <property type="entry name" value="Nucleotide-diphospho-sugar transferases"/>
    <property type="match status" value="1"/>
</dbReference>
<dbReference type="InterPro" id="IPR050834">
    <property type="entry name" value="Glycosyltransf_2"/>
</dbReference>
<dbReference type="Gene3D" id="3.90.550.10">
    <property type="entry name" value="Spore Coat Polysaccharide Biosynthesis Protein SpsA, Chain A"/>
    <property type="match status" value="1"/>
</dbReference>
<name>A0A1M6H2I3_9FLAO</name>
<dbReference type="STRING" id="1178825.SAMN05216261_2998"/>
<organism evidence="2 3">
    <name type="scientific">Algibacter luteus</name>
    <dbReference type="NCBI Taxonomy" id="1178825"/>
    <lineage>
        <taxon>Bacteria</taxon>
        <taxon>Pseudomonadati</taxon>
        <taxon>Bacteroidota</taxon>
        <taxon>Flavobacteriia</taxon>
        <taxon>Flavobacteriales</taxon>
        <taxon>Flavobacteriaceae</taxon>
        <taxon>Algibacter</taxon>
    </lineage>
</organism>
<evidence type="ECO:0000313" key="2">
    <source>
        <dbReference type="EMBL" id="SHJ16423.1"/>
    </source>
</evidence>
<gene>
    <name evidence="2" type="ORF">SAMN05216261_2998</name>
</gene>
<dbReference type="CDD" id="cd00761">
    <property type="entry name" value="Glyco_tranf_GTA_type"/>
    <property type="match status" value="1"/>
</dbReference>
<dbReference type="Proteomes" id="UP000184396">
    <property type="component" value="Unassembled WGS sequence"/>
</dbReference>
<protein>
    <submittedName>
        <fullName evidence="2">Glycosyltransferase involved in cell wall bisynthesis</fullName>
    </submittedName>
</protein>
<dbReference type="GO" id="GO:0016740">
    <property type="term" value="F:transferase activity"/>
    <property type="evidence" value="ECO:0007669"/>
    <property type="project" value="UniProtKB-KW"/>
</dbReference>
<dbReference type="Pfam" id="PF00535">
    <property type="entry name" value="Glycos_transf_2"/>
    <property type="match status" value="1"/>
</dbReference>
<keyword evidence="3" id="KW-1185">Reference proteome</keyword>
<dbReference type="InterPro" id="IPR001173">
    <property type="entry name" value="Glyco_trans_2-like"/>
</dbReference>
<evidence type="ECO:0000313" key="3">
    <source>
        <dbReference type="Proteomes" id="UP000184396"/>
    </source>
</evidence>
<dbReference type="AlphaFoldDB" id="A0A1M6H2I3"/>
<feature type="domain" description="Glycosyltransferase 2-like" evidence="1">
    <location>
        <begin position="6"/>
        <end position="133"/>
    </location>
</feature>
<dbReference type="InterPro" id="IPR029044">
    <property type="entry name" value="Nucleotide-diphossugar_trans"/>
</dbReference>
<dbReference type="eggNOG" id="COG1216">
    <property type="taxonomic scope" value="Bacteria"/>
</dbReference>
<evidence type="ECO:0000259" key="1">
    <source>
        <dbReference type="Pfam" id="PF00535"/>
    </source>
</evidence>
<reference evidence="2 3" key="1">
    <citation type="submission" date="2016-11" db="EMBL/GenBank/DDBJ databases">
        <authorList>
            <person name="Jaros S."/>
            <person name="Januszkiewicz K."/>
            <person name="Wedrychowicz H."/>
        </authorList>
    </citation>
    <scope>NUCLEOTIDE SEQUENCE [LARGE SCALE GENOMIC DNA]</scope>
    <source>
        <strain evidence="2 3">CGMCC 1.12213</strain>
    </source>
</reference>
<dbReference type="RefSeq" id="WP_019388678.1">
    <property type="nucleotide sequence ID" value="NZ_ALIH01000017.1"/>
</dbReference>
<sequence length="312" mass="35915">MTPFFSVIIPLYNKEDLIEQTIKGVLNQSFTDFDVVIVNDGSTDSSLDKIRPLVDARFKIINQENKGASYARNLGIANAEGKYMALLDADDLWSENHLLELKKLIDKFPNAGLFCNNYEVIYTNKLKQPAKFNFDYDKNCVIVKDFFKASVTNSVAWTSAVGFTKEKFNSVGGFNTNLKTAQDLDLWIKMALKYEVAFNPSITMSYKFHVDNSLSKSNYNDIRYEFINNFSEEEKTNASLKLYLDINRCAVAIRCKMNDEHYLYKKLKSEINDSNLNFKQKFLLNSPKYVLKLTKQIHSLLVKNGLYYSANR</sequence>
<dbReference type="PANTHER" id="PTHR43685">
    <property type="entry name" value="GLYCOSYLTRANSFERASE"/>
    <property type="match status" value="1"/>
</dbReference>
<proteinExistence type="predicted"/>
<dbReference type="EMBL" id="FQYK01000011">
    <property type="protein sequence ID" value="SHJ16423.1"/>
    <property type="molecule type" value="Genomic_DNA"/>
</dbReference>
<dbReference type="PANTHER" id="PTHR43685:SF2">
    <property type="entry name" value="GLYCOSYLTRANSFERASE 2-LIKE DOMAIN-CONTAINING PROTEIN"/>
    <property type="match status" value="1"/>
</dbReference>
<dbReference type="OrthoDB" id="6307329at2"/>
<accession>A0A1M6H2I3</accession>